<feature type="compositionally biased region" description="Pro residues" evidence="3">
    <location>
        <begin position="79"/>
        <end position="88"/>
    </location>
</feature>
<keyword evidence="1" id="KW-0805">Transcription regulation</keyword>
<dbReference type="OrthoDB" id="5242431at2"/>
<name>A0A345T0M0_9ACTN</name>
<evidence type="ECO:0000259" key="5">
    <source>
        <dbReference type="Pfam" id="PF13490"/>
    </source>
</evidence>
<keyword evidence="2" id="KW-0804">Transcription</keyword>
<keyword evidence="4" id="KW-0472">Membrane</keyword>
<organism evidence="6 7">
    <name type="scientific">Peterkaempfera bronchialis</name>
    <dbReference type="NCBI Taxonomy" id="2126346"/>
    <lineage>
        <taxon>Bacteria</taxon>
        <taxon>Bacillati</taxon>
        <taxon>Actinomycetota</taxon>
        <taxon>Actinomycetes</taxon>
        <taxon>Kitasatosporales</taxon>
        <taxon>Streptomycetaceae</taxon>
        <taxon>Peterkaempfera</taxon>
    </lineage>
</organism>
<evidence type="ECO:0000256" key="3">
    <source>
        <dbReference type="SAM" id="MobiDB-lite"/>
    </source>
</evidence>
<keyword evidence="4" id="KW-1133">Transmembrane helix</keyword>
<dbReference type="KEGG" id="stri:C7M71_021035"/>
<accession>A0A345T0M0</accession>
<evidence type="ECO:0000256" key="1">
    <source>
        <dbReference type="ARBA" id="ARBA00023015"/>
    </source>
</evidence>
<dbReference type="EMBL" id="CP031264">
    <property type="protein sequence ID" value="AXI79525.1"/>
    <property type="molecule type" value="Genomic_DNA"/>
</dbReference>
<protein>
    <recommendedName>
        <fullName evidence="5">Putative zinc-finger domain-containing protein</fullName>
    </recommendedName>
</protein>
<feature type="compositionally biased region" description="Pro residues" evidence="3">
    <location>
        <begin position="101"/>
        <end position="117"/>
    </location>
</feature>
<dbReference type="InterPro" id="IPR041916">
    <property type="entry name" value="Anti_sigma_zinc_sf"/>
</dbReference>
<reference evidence="7" key="1">
    <citation type="submission" date="2018-07" db="EMBL/GenBank/DDBJ databases">
        <title>Streptacidiphilus bronchialis DSM 106435 chromosome.</title>
        <authorList>
            <person name="Batra D."/>
            <person name="Gulvik C.A."/>
        </authorList>
    </citation>
    <scope>NUCLEOTIDE SEQUENCE [LARGE SCALE GENOMIC DNA]</scope>
    <source>
        <strain evidence="7">DSM 106435</strain>
    </source>
</reference>
<dbReference type="InterPro" id="IPR027383">
    <property type="entry name" value="Znf_put"/>
</dbReference>
<feature type="region of interest" description="Disordered" evidence="3">
    <location>
        <begin position="71"/>
        <end position="119"/>
    </location>
</feature>
<evidence type="ECO:0000256" key="2">
    <source>
        <dbReference type="ARBA" id="ARBA00023163"/>
    </source>
</evidence>
<keyword evidence="4" id="KW-0812">Transmembrane</keyword>
<gene>
    <name evidence="6" type="ORF">C7M71_021035</name>
</gene>
<evidence type="ECO:0000256" key="4">
    <source>
        <dbReference type="SAM" id="Phobius"/>
    </source>
</evidence>
<dbReference type="Proteomes" id="UP000249340">
    <property type="component" value="Chromosome"/>
</dbReference>
<feature type="transmembrane region" description="Helical" evidence="4">
    <location>
        <begin position="130"/>
        <end position="151"/>
    </location>
</feature>
<dbReference type="AlphaFoldDB" id="A0A345T0M0"/>
<proteinExistence type="predicted"/>
<evidence type="ECO:0000313" key="6">
    <source>
        <dbReference type="EMBL" id="AXI79525.1"/>
    </source>
</evidence>
<keyword evidence="7" id="KW-1185">Reference proteome</keyword>
<dbReference type="Gene3D" id="1.10.10.1320">
    <property type="entry name" value="Anti-sigma factor, zinc-finger domain"/>
    <property type="match status" value="1"/>
</dbReference>
<dbReference type="Pfam" id="PF13490">
    <property type="entry name" value="zf-HC2"/>
    <property type="match status" value="1"/>
</dbReference>
<sequence>MTCQESVSLGAYLLGALDGGERTALEGHLADCPRCRDELVQLAPLPGLLRHTPFEEMPETAAAAEAVPRVAAATRTVPPQEPAAPPGWDPFRPTGRGVPSPYEPRPPQPEEAPPPVVPVSHRREGQARRLLTAASVAVAACATGAAVYLGVTRADGPTAQPVAATLKATDATTHVAATAGLVRKAWGTQVELTLNGLPQGIRCSMVVHTRDGRTETGGTWASGYADTAAVPASTSARPEDISSIDIVSDSGRRLVELTPNR</sequence>
<evidence type="ECO:0000313" key="7">
    <source>
        <dbReference type="Proteomes" id="UP000249340"/>
    </source>
</evidence>
<feature type="domain" description="Putative zinc-finger" evidence="5">
    <location>
        <begin position="9"/>
        <end position="36"/>
    </location>
</feature>